<dbReference type="GO" id="GO:0006635">
    <property type="term" value="P:fatty acid beta-oxidation"/>
    <property type="evidence" value="ECO:0007669"/>
    <property type="project" value="UniProtKB-UniPathway"/>
</dbReference>
<keyword evidence="3" id="KW-0276">Fatty acid metabolism</keyword>
<evidence type="ECO:0000256" key="6">
    <source>
        <dbReference type="ARBA" id="ARBA00023027"/>
    </source>
</evidence>
<keyword evidence="6" id="KW-0520">NAD</keyword>
<evidence type="ECO:0000313" key="14">
    <source>
        <dbReference type="Proteomes" id="UP000472320"/>
    </source>
</evidence>
<evidence type="ECO:0000313" key="13">
    <source>
        <dbReference type="EMBL" id="MTW13231.1"/>
    </source>
</evidence>
<dbReference type="InterPro" id="IPR001753">
    <property type="entry name" value="Enoyl-CoA_hydra/iso"/>
</dbReference>
<dbReference type="PANTHER" id="PTHR43612:SF3">
    <property type="entry name" value="TRIFUNCTIONAL ENZYME SUBUNIT ALPHA, MITOCHONDRIAL"/>
    <property type="match status" value="1"/>
</dbReference>
<keyword evidence="4" id="KW-0442">Lipid degradation</keyword>
<evidence type="ECO:0000259" key="12">
    <source>
        <dbReference type="Pfam" id="PF02737"/>
    </source>
</evidence>
<evidence type="ECO:0000256" key="2">
    <source>
        <dbReference type="ARBA" id="ARBA00007005"/>
    </source>
</evidence>
<dbReference type="CDD" id="cd06558">
    <property type="entry name" value="crotonase-like"/>
    <property type="match status" value="1"/>
</dbReference>
<dbReference type="Pfam" id="PF00725">
    <property type="entry name" value="3HCDH"/>
    <property type="match status" value="1"/>
</dbReference>
<evidence type="ECO:0000256" key="4">
    <source>
        <dbReference type="ARBA" id="ARBA00022963"/>
    </source>
</evidence>
<dbReference type="SUPFAM" id="SSF52096">
    <property type="entry name" value="ClpP/crotonase"/>
    <property type="match status" value="1"/>
</dbReference>
<evidence type="ECO:0000256" key="9">
    <source>
        <dbReference type="ARBA" id="ARBA00023268"/>
    </source>
</evidence>
<keyword evidence="8" id="KW-0456">Lyase</keyword>
<dbReference type="Pfam" id="PF00378">
    <property type="entry name" value="ECH_1"/>
    <property type="match status" value="1"/>
</dbReference>
<accession>A0A6L6QM57</accession>
<feature type="domain" description="3-hydroxyacyl-CoA dehydrogenase NAD binding" evidence="12">
    <location>
        <begin position="314"/>
        <end position="492"/>
    </location>
</feature>
<comment type="pathway">
    <text evidence="1">Lipid metabolism; fatty acid beta-oxidation.</text>
</comment>
<dbReference type="InterPro" id="IPR050136">
    <property type="entry name" value="FA_oxidation_alpha_subunit"/>
</dbReference>
<dbReference type="Gene3D" id="3.90.226.10">
    <property type="entry name" value="2-enoyl-CoA Hydratase, Chain A, domain 1"/>
    <property type="match status" value="1"/>
</dbReference>
<dbReference type="Pfam" id="PF02737">
    <property type="entry name" value="3HCDH_N"/>
    <property type="match status" value="1"/>
</dbReference>
<dbReference type="InterPro" id="IPR008927">
    <property type="entry name" value="6-PGluconate_DH-like_C_sf"/>
</dbReference>
<dbReference type="RefSeq" id="WP_155456153.1">
    <property type="nucleotide sequence ID" value="NZ_WNKX01000020.1"/>
</dbReference>
<dbReference type="InterPro" id="IPR006176">
    <property type="entry name" value="3-OHacyl-CoA_DH_NAD-bd"/>
</dbReference>
<dbReference type="Gene3D" id="1.10.1040.50">
    <property type="match status" value="1"/>
</dbReference>
<dbReference type="InterPro" id="IPR036291">
    <property type="entry name" value="NAD(P)-bd_dom_sf"/>
</dbReference>
<dbReference type="GO" id="GO:0016509">
    <property type="term" value="F:long-chain (3S)-3-hydroxyacyl-CoA dehydrogenase (NAD+) activity"/>
    <property type="evidence" value="ECO:0007669"/>
    <property type="project" value="TreeGrafter"/>
</dbReference>
<dbReference type="AlphaFoldDB" id="A0A6L6QM57"/>
<keyword evidence="5" id="KW-0560">Oxidoreductase</keyword>
<dbReference type="EMBL" id="WNKX01000020">
    <property type="protein sequence ID" value="MTW13231.1"/>
    <property type="molecule type" value="Genomic_DNA"/>
</dbReference>
<dbReference type="InterPro" id="IPR029045">
    <property type="entry name" value="ClpP/crotonase-like_dom_sf"/>
</dbReference>
<reference evidence="13 14" key="1">
    <citation type="submission" date="2019-11" db="EMBL/GenBank/DDBJ databases">
        <title>Type strains purchased from KCTC, JCM and DSMZ.</title>
        <authorList>
            <person name="Lu H."/>
        </authorList>
    </citation>
    <scope>NUCLEOTIDE SEQUENCE [LARGE SCALE GENOMIC DNA]</scope>
    <source>
        <strain evidence="13 14">JCM 31587</strain>
    </source>
</reference>
<dbReference type="FunFam" id="3.40.50.720:FF:000009">
    <property type="entry name" value="Fatty oxidation complex, alpha subunit"/>
    <property type="match status" value="1"/>
</dbReference>
<dbReference type="UniPathway" id="UPA00659"/>
<dbReference type="SUPFAM" id="SSF48179">
    <property type="entry name" value="6-phosphogluconate dehydrogenase C-terminal domain-like"/>
    <property type="match status" value="2"/>
</dbReference>
<proteinExistence type="inferred from homology"/>
<evidence type="ECO:0000256" key="1">
    <source>
        <dbReference type="ARBA" id="ARBA00005005"/>
    </source>
</evidence>
<dbReference type="Proteomes" id="UP000472320">
    <property type="component" value="Unassembled WGS sequence"/>
</dbReference>
<dbReference type="PANTHER" id="PTHR43612">
    <property type="entry name" value="TRIFUNCTIONAL ENZYME SUBUNIT ALPHA"/>
    <property type="match status" value="1"/>
</dbReference>
<keyword evidence="7" id="KW-0443">Lipid metabolism</keyword>
<comment type="catalytic activity">
    <reaction evidence="10">
        <text>a (3S)-3-hydroxyacyl-CoA + NAD(+) = a 3-oxoacyl-CoA + NADH + H(+)</text>
        <dbReference type="Rhea" id="RHEA:22432"/>
        <dbReference type="ChEBI" id="CHEBI:15378"/>
        <dbReference type="ChEBI" id="CHEBI:57318"/>
        <dbReference type="ChEBI" id="CHEBI:57540"/>
        <dbReference type="ChEBI" id="CHEBI:57945"/>
        <dbReference type="ChEBI" id="CHEBI:90726"/>
        <dbReference type="EC" id="1.1.1.35"/>
    </reaction>
</comment>
<evidence type="ECO:0000256" key="8">
    <source>
        <dbReference type="ARBA" id="ARBA00023239"/>
    </source>
</evidence>
<feature type="domain" description="3-hydroxyacyl-CoA dehydrogenase C-terminal" evidence="11">
    <location>
        <begin position="495"/>
        <end position="591"/>
    </location>
</feature>
<dbReference type="InterPro" id="IPR006108">
    <property type="entry name" value="3HC_DH_C"/>
</dbReference>
<evidence type="ECO:0000256" key="3">
    <source>
        <dbReference type="ARBA" id="ARBA00022832"/>
    </source>
</evidence>
<gene>
    <name evidence="13" type="ORF">GM658_21730</name>
</gene>
<dbReference type="Gene3D" id="3.40.50.720">
    <property type="entry name" value="NAD(P)-binding Rossmann-like Domain"/>
    <property type="match status" value="1"/>
</dbReference>
<evidence type="ECO:0000256" key="5">
    <source>
        <dbReference type="ARBA" id="ARBA00023002"/>
    </source>
</evidence>
<organism evidence="13 14">
    <name type="scientific">Massilia eburnea</name>
    <dbReference type="NCBI Taxonomy" id="1776165"/>
    <lineage>
        <taxon>Bacteria</taxon>
        <taxon>Pseudomonadati</taxon>
        <taxon>Pseudomonadota</taxon>
        <taxon>Betaproteobacteria</taxon>
        <taxon>Burkholderiales</taxon>
        <taxon>Oxalobacteraceae</taxon>
        <taxon>Telluria group</taxon>
        <taxon>Massilia</taxon>
    </lineage>
</organism>
<evidence type="ECO:0000256" key="7">
    <source>
        <dbReference type="ARBA" id="ARBA00023098"/>
    </source>
</evidence>
<dbReference type="OrthoDB" id="5287258at2"/>
<protein>
    <submittedName>
        <fullName evidence="13">3-hydroxyacyl-CoA dehydrogenase</fullName>
    </submittedName>
</protein>
<dbReference type="GO" id="GO:0004300">
    <property type="term" value="F:enoyl-CoA hydratase activity"/>
    <property type="evidence" value="ECO:0007669"/>
    <property type="project" value="TreeGrafter"/>
</dbReference>
<comment type="similarity">
    <text evidence="2">In the central section; belongs to the 3-hydroxyacyl-CoA dehydrogenase family.</text>
</comment>
<sequence>MIDYSLDSHGIATLSWNMPGRSQNVLNEESCNALCELVERVVGDAAVKGILMTSAKPDFIAGGDLEWLLSAKTAEALFERVVRLDRALRKLETCGKPVAMALPGTTLGGGLEVALCGHYRVAADNPKARFGLPEVTLGLLPGGGGTQRLPRLVGIQKSLPLLLEGKRLTAAAARELGILNEVVPAGSEPDAAHAWLLGAIAAGGAQQPWDARGFKIPGGAVSSPAVQQVFMAANAMLRAKTYGNYPAPRNILSCVYEGLMTDLDTGLMTEARYFVQTVLSPQAKNMIRTLFFSMNQANKLASRPKDVPQQKYSKIGVLGAGMMGAGIAYVAAKAGIEVVLVDTAQASAENGKAYSAGLLDKQQKRGQVSAEKAAALLARIVPTTDFALLAGAELVVEAVFEDRAIKADVTRRAEAVLGGDAIFASNTSTLPISGLAEASARPANFIGLHFFSPVDRMAIVEIIVGQQTSDATLARSMDLVRALGMTPIVVNDSRGFYTSRVFSTYVLEGLALLAEGVAPALIENAGLQAGMPVGPLALTDEVSSELIWKIDRQTRLDLGSAYKGRPGHEVAARMVELGRIGKKAGKGFYDYPEGGKKSLWAGLAELFPRAAVQPDLPQVVERLTVVQAVETARCMDEGVLRSARDADVGAILAWGFPPFRGGPLSMIDNAGAATFVAQCKRLAAAHGERFVPPAQLKAMAASGATYYTEG</sequence>
<name>A0A6L6QM57_9BURK</name>
<dbReference type="GO" id="GO:0070403">
    <property type="term" value="F:NAD+ binding"/>
    <property type="evidence" value="ECO:0007669"/>
    <property type="project" value="InterPro"/>
</dbReference>
<keyword evidence="14" id="KW-1185">Reference proteome</keyword>
<keyword evidence="9" id="KW-0511">Multifunctional enzyme</keyword>
<evidence type="ECO:0000256" key="10">
    <source>
        <dbReference type="ARBA" id="ARBA00049556"/>
    </source>
</evidence>
<evidence type="ECO:0000259" key="11">
    <source>
        <dbReference type="Pfam" id="PF00725"/>
    </source>
</evidence>
<dbReference type="SUPFAM" id="SSF51735">
    <property type="entry name" value="NAD(P)-binding Rossmann-fold domains"/>
    <property type="match status" value="1"/>
</dbReference>
<comment type="caution">
    <text evidence="13">The sequence shown here is derived from an EMBL/GenBank/DDBJ whole genome shotgun (WGS) entry which is preliminary data.</text>
</comment>